<protein>
    <submittedName>
        <fullName evidence="12">Superfamily II DNA and RNA helicase</fullName>
    </submittedName>
</protein>
<dbReference type="InterPro" id="IPR014001">
    <property type="entry name" value="Helicase_ATP-bd"/>
</dbReference>
<feature type="compositionally biased region" description="Basic and acidic residues" evidence="8">
    <location>
        <begin position="386"/>
        <end position="418"/>
    </location>
</feature>
<dbReference type="SUPFAM" id="SSF52540">
    <property type="entry name" value="P-loop containing nucleoside triphosphate hydrolases"/>
    <property type="match status" value="2"/>
</dbReference>
<evidence type="ECO:0000256" key="3">
    <source>
        <dbReference type="ARBA" id="ARBA00022806"/>
    </source>
</evidence>
<feature type="compositionally biased region" description="Basic and acidic residues" evidence="8">
    <location>
        <begin position="434"/>
        <end position="454"/>
    </location>
</feature>
<feature type="domain" description="Helicase C-terminal" evidence="10">
    <location>
        <begin position="238"/>
        <end position="384"/>
    </location>
</feature>
<evidence type="ECO:0000313" key="12">
    <source>
        <dbReference type="EMBL" id="CUA85940.1"/>
    </source>
</evidence>
<dbReference type="Proteomes" id="UP000182178">
    <property type="component" value="Unassembled WGS sequence"/>
</dbReference>
<feature type="compositionally biased region" description="Low complexity" evidence="8">
    <location>
        <begin position="522"/>
        <end position="537"/>
    </location>
</feature>
<feature type="domain" description="DEAD-box RNA helicase Q" evidence="11">
    <location>
        <begin position="1"/>
        <end position="29"/>
    </location>
</feature>
<keyword evidence="1 7" id="KW-0547">Nucleotide-binding</keyword>
<evidence type="ECO:0000259" key="10">
    <source>
        <dbReference type="PROSITE" id="PS51194"/>
    </source>
</evidence>
<dbReference type="InterPro" id="IPR044742">
    <property type="entry name" value="DEAD/DEAH_RhlB"/>
</dbReference>
<evidence type="ECO:0000259" key="9">
    <source>
        <dbReference type="PROSITE" id="PS51192"/>
    </source>
</evidence>
<dbReference type="EMBL" id="CYHC01000002">
    <property type="protein sequence ID" value="CUA85940.1"/>
    <property type="molecule type" value="Genomic_DNA"/>
</dbReference>
<keyword evidence="3 7" id="KW-0347">Helicase</keyword>
<comment type="similarity">
    <text evidence="5 7">Belongs to the DEAD box helicase family.</text>
</comment>
<dbReference type="PROSITE" id="PS51195">
    <property type="entry name" value="Q_MOTIF"/>
    <property type="match status" value="1"/>
</dbReference>
<keyword evidence="4 7" id="KW-0067">ATP-binding</keyword>
<dbReference type="PROSITE" id="PS00039">
    <property type="entry name" value="DEAD_ATP_HELICASE"/>
    <property type="match status" value="1"/>
</dbReference>
<dbReference type="PANTHER" id="PTHR47959:SF13">
    <property type="entry name" value="ATP-DEPENDENT RNA HELICASE RHLE"/>
    <property type="match status" value="1"/>
</dbReference>
<dbReference type="PROSITE" id="PS51194">
    <property type="entry name" value="HELICASE_CTER"/>
    <property type="match status" value="1"/>
</dbReference>
<dbReference type="InterPro" id="IPR000629">
    <property type="entry name" value="RNA-helicase_DEAD-box_CS"/>
</dbReference>
<evidence type="ECO:0000256" key="1">
    <source>
        <dbReference type="ARBA" id="ARBA00022741"/>
    </source>
</evidence>
<feature type="region of interest" description="Disordered" evidence="8">
    <location>
        <begin position="499"/>
        <end position="753"/>
    </location>
</feature>
<feature type="short sequence motif" description="Q motif" evidence="6">
    <location>
        <begin position="1"/>
        <end position="29"/>
    </location>
</feature>
<dbReference type="Gene3D" id="3.40.50.300">
    <property type="entry name" value="P-loop containing nucleotide triphosphate hydrolases"/>
    <property type="match status" value="2"/>
</dbReference>
<dbReference type="SMART" id="SM00490">
    <property type="entry name" value="HELICc"/>
    <property type="match status" value="1"/>
</dbReference>
<dbReference type="SMART" id="SM00487">
    <property type="entry name" value="DEXDc"/>
    <property type="match status" value="1"/>
</dbReference>
<dbReference type="InterPro" id="IPR014014">
    <property type="entry name" value="RNA_helicase_DEAD_Q_motif"/>
</dbReference>
<evidence type="ECO:0000256" key="6">
    <source>
        <dbReference type="PROSITE-ProRule" id="PRU00552"/>
    </source>
</evidence>
<organism evidence="12 13">
    <name type="scientific">Chelatococcus sambhunathii</name>
    <dbReference type="NCBI Taxonomy" id="363953"/>
    <lineage>
        <taxon>Bacteria</taxon>
        <taxon>Pseudomonadati</taxon>
        <taxon>Pseudomonadota</taxon>
        <taxon>Alphaproteobacteria</taxon>
        <taxon>Hyphomicrobiales</taxon>
        <taxon>Chelatococcaceae</taxon>
        <taxon>Chelatococcus</taxon>
    </lineage>
</organism>
<dbReference type="CDD" id="cd18787">
    <property type="entry name" value="SF2_C_DEAD"/>
    <property type="match status" value="1"/>
</dbReference>
<dbReference type="InterPro" id="IPR027417">
    <property type="entry name" value="P-loop_NTPase"/>
</dbReference>
<evidence type="ECO:0000256" key="8">
    <source>
        <dbReference type="SAM" id="MobiDB-lite"/>
    </source>
</evidence>
<dbReference type="PANTHER" id="PTHR47959">
    <property type="entry name" value="ATP-DEPENDENT RNA HELICASE RHLE-RELATED"/>
    <property type="match status" value="1"/>
</dbReference>
<dbReference type="PROSITE" id="PS51192">
    <property type="entry name" value="HELICASE_ATP_BIND_1"/>
    <property type="match status" value="1"/>
</dbReference>
<evidence type="ECO:0000256" key="5">
    <source>
        <dbReference type="ARBA" id="ARBA00038437"/>
    </source>
</evidence>
<dbReference type="Pfam" id="PF00270">
    <property type="entry name" value="DEAD"/>
    <property type="match status" value="1"/>
</dbReference>
<keyword evidence="13" id="KW-1185">Reference proteome</keyword>
<reference evidence="12 13" key="1">
    <citation type="submission" date="2015-08" db="EMBL/GenBank/DDBJ databases">
        <authorList>
            <person name="Varghese N."/>
        </authorList>
    </citation>
    <scope>NUCLEOTIDE SEQUENCE [LARGE SCALE GENOMIC DNA]</scope>
    <source>
        <strain evidence="12 13">DSM 18167</strain>
    </source>
</reference>
<keyword evidence="2 7" id="KW-0378">Hydrolase</keyword>
<accession>A0ABM9U1P3</accession>
<dbReference type="InterPro" id="IPR001650">
    <property type="entry name" value="Helicase_C-like"/>
</dbReference>
<feature type="compositionally biased region" description="Low complexity" evidence="8">
    <location>
        <begin position="643"/>
        <end position="653"/>
    </location>
</feature>
<name>A0ABM9U1P3_9HYPH</name>
<proteinExistence type="inferred from homology"/>
<gene>
    <name evidence="12" type="ORF">Ga0061061_102303</name>
</gene>
<feature type="domain" description="Helicase ATP-binding" evidence="9">
    <location>
        <begin position="32"/>
        <end position="205"/>
    </location>
</feature>
<evidence type="ECO:0000313" key="13">
    <source>
        <dbReference type="Proteomes" id="UP000182178"/>
    </source>
</evidence>
<dbReference type="GO" id="GO:0004386">
    <property type="term" value="F:helicase activity"/>
    <property type="evidence" value="ECO:0007669"/>
    <property type="project" value="UniProtKB-KW"/>
</dbReference>
<dbReference type="InterPro" id="IPR011545">
    <property type="entry name" value="DEAD/DEAH_box_helicase_dom"/>
</dbReference>
<feature type="compositionally biased region" description="Basic and acidic residues" evidence="8">
    <location>
        <begin position="744"/>
        <end position="753"/>
    </location>
</feature>
<evidence type="ECO:0000256" key="2">
    <source>
        <dbReference type="ARBA" id="ARBA00022801"/>
    </source>
</evidence>
<feature type="compositionally biased region" description="Low complexity" evidence="8">
    <location>
        <begin position="617"/>
        <end position="626"/>
    </location>
</feature>
<dbReference type="InterPro" id="IPR050079">
    <property type="entry name" value="DEAD_box_RNA_helicase"/>
</dbReference>
<evidence type="ECO:0000256" key="4">
    <source>
        <dbReference type="ARBA" id="ARBA00022840"/>
    </source>
</evidence>
<evidence type="ECO:0000256" key="7">
    <source>
        <dbReference type="RuleBase" id="RU000492"/>
    </source>
</evidence>
<evidence type="ECO:0000259" key="11">
    <source>
        <dbReference type="PROSITE" id="PS51195"/>
    </source>
</evidence>
<comment type="caution">
    <text evidence="12">The sequence shown here is derived from an EMBL/GenBank/DDBJ whole genome shotgun (WGS) entry which is preliminary data.</text>
</comment>
<sequence length="753" mass="80749">MSFSDLGLSEKVQQAVAAAGYNTPTPIQAKAIPHVLQRRDVLGIAQTGTGKTAAFTLPMLTLLEHGRARARMPRTLILEPTRELAAQVEESFEKYGTNHKLSVALLIGGVSFGDQDAKITRGVDVLIATPGRLLDHFERGKLLLTGIEILVIDEADRMLDMGFIPDIERICRLVPFTRQTLFFSATMPPEIQRLTDTFLHNPVKVEVARAASTAATITQRLVASGSEPHHKRETLRRLIRGAGDELQNAIIFCNRKRDVAIVLRSLERHGFSVVALHGDMDQRSRMQALDSFRNGSTKLLVASDVAARGLDIPAVSHVFNFDVPHHAEDYVHRIGRTGRAGRTGYATTIVAPGDEKALAAIETLTGQTVAWEGPTLSEFIASVGHAPEDGDRHRGRRGGRDRERDRDRGRGRGERGRAAEAPQQHAPITPDGRPSQRPEERRGDRQHQQRRYADRDDETIVGFGEHVPSFILRPVVISVSSDDEGTAAPVVEETAVPVETVSEARAERTSGRRRRGRRQDRPAAAEAAQPVEVPASATPEAPGKAEELAPPVTEVVQPEEAPVPRKAASRRMAKEEPATEADPAGKTRKRAPRKAAASPDVADEQPAPKKRARKTTTEPAAEAEAAPPAPSKAAGRKSSRTGAAEAVTAEAPARSSTTSRRKKADAAAPAEAAKPKKAAARKAADGEAASEAAPAGKTASRKAPAAGATDAKKTASRKLAAKKPASKDAEAPAGKPAARKPRSKKAEVVEAGD</sequence>
<dbReference type="Pfam" id="PF00271">
    <property type="entry name" value="Helicase_C"/>
    <property type="match status" value="1"/>
</dbReference>
<feature type="compositionally biased region" description="Low complexity" evidence="8">
    <location>
        <begin position="686"/>
        <end position="697"/>
    </location>
</feature>
<feature type="region of interest" description="Disordered" evidence="8">
    <location>
        <begin position="381"/>
        <end position="460"/>
    </location>
</feature>
<dbReference type="CDD" id="cd00268">
    <property type="entry name" value="DEADc"/>
    <property type="match status" value="1"/>
</dbReference>